<dbReference type="PANTHER" id="PTHR25465:SF31">
    <property type="entry name" value="RING-TYPE DOMAIN-CONTAINING PROTEIN"/>
    <property type="match status" value="1"/>
</dbReference>
<dbReference type="SUPFAM" id="SSF57850">
    <property type="entry name" value="RING/U-box"/>
    <property type="match status" value="1"/>
</dbReference>
<dbReference type="AlphaFoldDB" id="A0A4W3HBK4"/>
<evidence type="ECO:0000313" key="8">
    <source>
        <dbReference type="Proteomes" id="UP000314986"/>
    </source>
</evidence>
<reference evidence="7" key="5">
    <citation type="submission" date="2025-09" db="UniProtKB">
        <authorList>
            <consortium name="Ensembl"/>
        </authorList>
    </citation>
    <scope>IDENTIFICATION</scope>
</reference>
<dbReference type="InterPro" id="IPR001841">
    <property type="entry name" value="Znf_RING"/>
</dbReference>
<dbReference type="Gene3D" id="3.30.40.10">
    <property type="entry name" value="Zinc/RING finger domain, C3HC4 (zinc finger)"/>
    <property type="match status" value="1"/>
</dbReference>
<organism evidence="7 8">
    <name type="scientific">Callorhinchus milii</name>
    <name type="common">Ghost shark</name>
    <dbReference type="NCBI Taxonomy" id="7868"/>
    <lineage>
        <taxon>Eukaryota</taxon>
        <taxon>Metazoa</taxon>
        <taxon>Chordata</taxon>
        <taxon>Craniata</taxon>
        <taxon>Vertebrata</taxon>
        <taxon>Chondrichthyes</taxon>
        <taxon>Holocephali</taxon>
        <taxon>Chimaeriformes</taxon>
        <taxon>Callorhinchidae</taxon>
        <taxon>Callorhinchus</taxon>
    </lineage>
</organism>
<dbReference type="Proteomes" id="UP000314986">
    <property type="component" value="Unassembled WGS sequence"/>
</dbReference>
<dbReference type="Ensembl" id="ENSCMIT00000007438.1">
    <property type="protein sequence ID" value="ENSCMIP00000007214.1"/>
    <property type="gene ID" value="ENSCMIG00000004008.1"/>
</dbReference>
<reference evidence="8" key="1">
    <citation type="journal article" date="2006" name="Science">
        <title>Ancient noncoding elements conserved in the human genome.</title>
        <authorList>
            <person name="Venkatesh B."/>
            <person name="Kirkness E.F."/>
            <person name="Loh Y.H."/>
            <person name="Halpern A.L."/>
            <person name="Lee A.P."/>
            <person name="Johnson J."/>
            <person name="Dandona N."/>
            <person name="Viswanathan L.D."/>
            <person name="Tay A."/>
            <person name="Venter J.C."/>
            <person name="Strausberg R.L."/>
            <person name="Brenner S."/>
        </authorList>
    </citation>
    <scope>NUCLEOTIDE SEQUENCE [LARGE SCALE GENOMIC DNA]</scope>
</reference>
<protein>
    <recommendedName>
        <fullName evidence="6">RING-type domain-containing protein</fullName>
    </recommendedName>
</protein>
<evidence type="ECO:0000256" key="1">
    <source>
        <dbReference type="ARBA" id="ARBA00022723"/>
    </source>
</evidence>
<reference evidence="8" key="3">
    <citation type="journal article" date="2014" name="Nature">
        <title>Elephant shark genome provides unique insights into gnathostome evolution.</title>
        <authorList>
            <consortium name="International Elephant Shark Genome Sequencing Consortium"/>
            <person name="Venkatesh B."/>
            <person name="Lee A.P."/>
            <person name="Ravi V."/>
            <person name="Maurya A.K."/>
            <person name="Lian M.M."/>
            <person name="Swann J.B."/>
            <person name="Ohta Y."/>
            <person name="Flajnik M.F."/>
            <person name="Sutoh Y."/>
            <person name="Kasahara M."/>
            <person name="Hoon S."/>
            <person name="Gangu V."/>
            <person name="Roy S.W."/>
            <person name="Irimia M."/>
            <person name="Korzh V."/>
            <person name="Kondrychyn I."/>
            <person name="Lim Z.W."/>
            <person name="Tay B.H."/>
            <person name="Tohari S."/>
            <person name="Kong K.W."/>
            <person name="Ho S."/>
            <person name="Lorente-Galdos B."/>
            <person name="Quilez J."/>
            <person name="Marques-Bonet T."/>
            <person name="Raney B.J."/>
            <person name="Ingham P.W."/>
            <person name="Tay A."/>
            <person name="Hillier L.W."/>
            <person name="Minx P."/>
            <person name="Boehm T."/>
            <person name="Wilson R.K."/>
            <person name="Brenner S."/>
            <person name="Warren W.C."/>
        </authorList>
    </citation>
    <scope>NUCLEOTIDE SEQUENCE [LARGE SCALE GENOMIC DNA]</scope>
</reference>
<dbReference type="PANTHER" id="PTHR25465">
    <property type="entry name" value="B-BOX DOMAIN CONTAINING"/>
    <property type="match status" value="1"/>
</dbReference>
<sequence length="113" mass="13143">MKQFVPERLRMNMASRHQVQGLTEELKCAICLDFFTDPVSLGCGHNYCRSCITRSTENQKNNSCPECRQDTAERNLKRNLREVQCKLDSVEQQLSELQTQMGKDDLTFLQVKR</sequence>
<evidence type="ECO:0000259" key="6">
    <source>
        <dbReference type="PROSITE" id="PS50089"/>
    </source>
</evidence>
<dbReference type="InParanoid" id="A0A4W3HBK4"/>
<accession>A0A4W3HBK4</accession>
<dbReference type="InterPro" id="IPR017907">
    <property type="entry name" value="Znf_RING_CS"/>
</dbReference>
<keyword evidence="1" id="KW-0479">Metal-binding</keyword>
<reference evidence="8" key="2">
    <citation type="journal article" date="2007" name="PLoS Biol.">
        <title>Survey sequencing and comparative analysis of the elephant shark (Callorhinchus milii) genome.</title>
        <authorList>
            <person name="Venkatesh B."/>
            <person name="Kirkness E.F."/>
            <person name="Loh Y.H."/>
            <person name="Halpern A.L."/>
            <person name="Lee A.P."/>
            <person name="Johnson J."/>
            <person name="Dandona N."/>
            <person name="Viswanathan L.D."/>
            <person name="Tay A."/>
            <person name="Venter J.C."/>
            <person name="Strausberg R.L."/>
            <person name="Brenner S."/>
        </authorList>
    </citation>
    <scope>NUCLEOTIDE SEQUENCE [LARGE SCALE GENOMIC DNA]</scope>
</reference>
<evidence type="ECO:0000256" key="4">
    <source>
        <dbReference type="PROSITE-ProRule" id="PRU00175"/>
    </source>
</evidence>
<dbReference type="PROSITE" id="PS50089">
    <property type="entry name" value="ZF_RING_2"/>
    <property type="match status" value="1"/>
</dbReference>
<dbReference type="Pfam" id="PF15227">
    <property type="entry name" value="zf-C3HC4_4"/>
    <property type="match status" value="1"/>
</dbReference>
<dbReference type="SMART" id="SM00184">
    <property type="entry name" value="RING"/>
    <property type="match status" value="1"/>
</dbReference>
<keyword evidence="5" id="KW-0175">Coiled coil</keyword>
<feature type="coiled-coil region" evidence="5">
    <location>
        <begin position="73"/>
        <end position="100"/>
    </location>
</feature>
<evidence type="ECO:0000313" key="7">
    <source>
        <dbReference type="Ensembl" id="ENSCMIP00000007214.1"/>
    </source>
</evidence>
<dbReference type="InterPro" id="IPR013083">
    <property type="entry name" value="Znf_RING/FYVE/PHD"/>
</dbReference>
<dbReference type="GO" id="GO:0008270">
    <property type="term" value="F:zinc ion binding"/>
    <property type="evidence" value="ECO:0007669"/>
    <property type="project" value="UniProtKB-KW"/>
</dbReference>
<proteinExistence type="predicted"/>
<feature type="domain" description="RING-type" evidence="6">
    <location>
        <begin position="28"/>
        <end position="68"/>
    </location>
</feature>
<keyword evidence="3" id="KW-0862">Zinc</keyword>
<evidence type="ECO:0000256" key="5">
    <source>
        <dbReference type="SAM" id="Coils"/>
    </source>
</evidence>
<keyword evidence="2 4" id="KW-0863">Zinc-finger</keyword>
<dbReference type="PROSITE" id="PS00518">
    <property type="entry name" value="ZF_RING_1"/>
    <property type="match status" value="1"/>
</dbReference>
<reference evidence="7" key="4">
    <citation type="submission" date="2025-08" db="UniProtKB">
        <authorList>
            <consortium name="Ensembl"/>
        </authorList>
    </citation>
    <scope>IDENTIFICATION</scope>
</reference>
<evidence type="ECO:0000256" key="2">
    <source>
        <dbReference type="ARBA" id="ARBA00022771"/>
    </source>
</evidence>
<evidence type="ECO:0000256" key="3">
    <source>
        <dbReference type="ARBA" id="ARBA00022833"/>
    </source>
</evidence>
<dbReference type="GeneTree" id="ENSGT01030000234669"/>
<name>A0A4W3HBK4_CALMI</name>
<keyword evidence="8" id="KW-1185">Reference proteome</keyword>
<dbReference type="InterPro" id="IPR051051">
    <property type="entry name" value="E3_ubiq-ligase_TRIM/RNF"/>
</dbReference>